<protein>
    <submittedName>
        <fullName evidence="9">Cation transporter</fullName>
    </submittedName>
</protein>
<evidence type="ECO:0000256" key="2">
    <source>
        <dbReference type="ARBA" id="ARBA00008114"/>
    </source>
</evidence>
<dbReference type="Proteomes" id="UP000235584">
    <property type="component" value="Chromosome"/>
</dbReference>
<dbReference type="GO" id="GO:0015093">
    <property type="term" value="F:ferrous iron transmembrane transporter activity"/>
    <property type="evidence" value="ECO:0007669"/>
    <property type="project" value="TreeGrafter"/>
</dbReference>
<organism evidence="9 10">
    <name type="scientific">Bacteriovorax stolpii</name>
    <name type="common">Bdellovibrio stolpii</name>
    <dbReference type="NCBI Taxonomy" id="960"/>
    <lineage>
        <taxon>Bacteria</taxon>
        <taxon>Pseudomonadati</taxon>
        <taxon>Bdellovibrionota</taxon>
        <taxon>Bacteriovoracia</taxon>
        <taxon>Bacteriovoracales</taxon>
        <taxon>Bacteriovoracaceae</taxon>
        <taxon>Bacteriovorax</taxon>
    </lineage>
</organism>
<dbReference type="GO" id="GO:0015086">
    <property type="term" value="F:cadmium ion transmembrane transporter activity"/>
    <property type="evidence" value="ECO:0007669"/>
    <property type="project" value="TreeGrafter"/>
</dbReference>
<dbReference type="Pfam" id="PF16916">
    <property type="entry name" value="ZT_dimer"/>
    <property type="match status" value="1"/>
</dbReference>
<dbReference type="Pfam" id="PF01545">
    <property type="entry name" value="Cation_efflux"/>
    <property type="match status" value="1"/>
</dbReference>
<dbReference type="PANTHER" id="PTHR43840:SF15">
    <property type="entry name" value="MITOCHONDRIAL METAL TRANSPORTER 1-RELATED"/>
    <property type="match status" value="1"/>
</dbReference>
<keyword evidence="5" id="KW-1133">Transmembrane helix</keyword>
<dbReference type="InterPro" id="IPR027469">
    <property type="entry name" value="Cation_efflux_TMD_sf"/>
</dbReference>
<evidence type="ECO:0000256" key="3">
    <source>
        <dbReference type="ARBA" id="ARBA00022448"/>
    </source>
</evidence>
<evidence type="ECO:0000259" key="7">
    <source>
        <dbReference type="Pfam" id="PF01545"/>
    </source>
</evidence>
<comment type="subcellular location">
    <subcellularLocation>
        <location evidence="1">Membrane</location>
        <topology evidence="1">Multi-pass membrane protein</topology>
    </subcellularLocation>
</comment>
<keyword evidence="3" id="KW-0813">Transport</keyword>
<evidence type="ECO:0000313" key="9">
    <source>
        <dbReference type="EMBL" id="AUN99051.1"/>
    </source>
</evidence>
<name>A0A2K9NU52_BACTC</name>
<evidence type="ECO:0000256" key="5">
    <source>
        <dbReference type="ARBA" id="ARBA00022989"/>
    </source>
</evidence>
<evidence type="ECO:0000256" key="1">
    <source>
        <dbReference type="ARBA" id="ARBA00004141"/>
    </source>
</evidence>
<dbReference type="InterPro" id="IPR058533">
    <property type="entry name" value="Cation_efflux_TM"/>
</dbReference>
<dbReference type="InterPro" id="IPR036837">
    <property type="entry name" value="Cation_efflux_CTD_sf"/>
</dbReference>
<accession>A0A2K9NU52</accession>
<dbReference type="OrthoDB" id="9806522at2"/>
<gene>
    <name evidence="9" type="ORF">C0V70_13250</name>
</gene>
<evidence type="ECO:0000313" key="10">
    <source>
        <dbReference type="Proteomes" id="UP000235584"/>
    </source>
</evidence>
<evidence type="ECO:0000256" key="4">
    <source>
        <dbReference type="ARBA" id="ARBA00022692"/>
    </source>
</evidence>
<keyword evidence="4" id="KW-0812">Transmembrane</keyword>
<dbReference type="InterPro" id="IPR027470">
    <property type="entry name" value="Cation_efflux_CTD"/>
</dbReference>
<reference evidence="9 10" key="1">
    <citation type="submission" date="2018-01" db="EMBL/GenBank/DDBJ databases">
        <title>Complete genome sequence of Bacteriovorax stolpii DSM12778.</title>
        <authorList>
            <person name="Tang B."/>
            <person name="Chang J."/>
        </authorList>
    </citation>
    <scope>NUCLEOTIDE SEQUENCE [LARGE SCALE GENOMIC DNA]</scope>
    <source>
        <strain evidence="9 10">DSM 12778</strain>
    </source>
</reference>
<dbReference type="SUPFAM" id="SSF161111">
    <property type="entry name" value="Cation efflux protein transmembrane domain-like"/>
    <property type="match status" value="1"/>
</dbReference>
<dbReference type="PANTHER" id="PTHR43840">
    <property type="entry name" value="MITOCHONDRIAL METAL TRANSPORTER 1-RELATED"/>
    <property type="match status" value="1"/>
</dbReference>
<dbReference type="NCBIfam" id="TIGR01297">
    <property type="entry name" value="CDF"/>
    <property type="match status" value="1"/>
</dbReference>
<dbReference type="GO" id="GO:0015341">
    <property type="term" value="F:zinc efflux antiporter activity"/>
    <property type="evidence" value="ECO:0007669"/>
    <property type="project" value="TreeGrafter"/>
</dbReference>
<dbReference type="RefSeq" id="WP_102244342.1">
    <property type="nucleotide sequence ID" value="NZ_CP025704.1"/>
</dbReference>
<dbReference type="GO" id="GO:0005886">
    <property type="term" value="C:plasma membrane"/>
    <property type="evidence" value="ECO:0007669"/>
    <property type="project" value="TreeGrafter"/>
</dbReference>
<comment type="similarity">
    <text evidence="2">Belongs to the cation diffusion facilitator (CDF) transporter (TC 2.A.4) family.</text>
</comment>
<dbReference type="SUPFAM" id="SSF160240">
    <property type="entry name" value="Cation efflux protein cytoplasmic domain-like"/>
    <property type="match status" value="1"/>
</dbReference>
<feature type="domain" description="Cation efflux protein cytoplasmic" evidence="8">
    <location>
        <begin position="231"/>
        <end position="294"/>
    </location>
</feature>
<dbReference type="Gene3D" id="1.20.1510.10">
    <property type="entry name" value="Cation efflux protein transmembrane domain"/>
    <property type="match status" value="1"/>
</dbReference>
<proteinExistence type="inferred from homology"/>
<dbReference type="KEGG" id="bsto:C0V70_13250"/>
<sequence length="333" mass="36642">MADHHPKINHEERKFLPALSLIIGIILLSLKFYAYHLTGSQSVFSDALESIVNVVAGVITLAVIVVAAKPADEDHPYGHGKVESMAATFEGGAITLAGILIIIQSIQIFFHGAHVEEVNAGLVLIVLTGVINGILGFILKVQGKRHHSEAMLSSGAHLMGDALTSIGVLLSLLIVKFTGAQWVDPVIAGFFGTVLCIQGTRILIRSGNVLLDAHDQELLQLVAGLFEKNYVPGVIDIHYTRIIKSGPFHHIECHMVIPEFWSVAEGHTFSENYEQSILKEYPVEAEIRIHLDPCRKVYCENCELADCPIRQRHFIKRVPLNNLDEVTSPTESR</sequence>
<dbReference type="InterPro" id="IPR002524">
    <property type="entry name" value="Cation_efflux"/>
</dbReference>
<dbReference type="GO" id="GO:0006882">
    <property type="term" value="P:intracellular zinc ion homeostasis"/>
    <property type="evidence" value="ECO:0007669"/>
    <property type="project" value="TreeGrafter"/>
</dbReference>
<dbReference type="EMBL" id="CP025704">
    <property type="protein sequence ID" value="AUN99051.1"/>
    <property type="molecule type" value="Genomic_DNA"/>
</dbReference>
<dbReference type="InterPro" id="IPR050291">
    <property type="entry name" value="CDF_Transporter"/>
</dbReference>
<keyword evidence="6" id="KW-0472">Membrane</keyword>
<dbReference type="AlphaFoldDB" id="A0A2K9NU52"/>
<evidence type="ECO:0000259" key="8">
    <source>
        <dbReference type="Pfam" id="PF16916"/>
    </source>
</evidence>
<dbReference type="Gene3D" id="3.30.70.1350">
    <property type="entry name" value="Cation efflux protein, cytoplasmic domain"/>
    <property type="match status" value="1"/>
</dbReference>
<keyword evidence="10" id="KW-1185">Reference proteome</keyword>
<feature type="domain" description="Cation efflux protein transmembrane" evidence="7">
    <location>
        <begin position="19"/>
        <end position="211"/>
    </location>
</feature>
<evidence type="ECO:0000256" key="6">
    <source>
        <dbReference type="ARBA" id="ARBA00023136"/>
    </source>
</evidence>